<evidence type="ECO:0000313" key="4">
    <source>
        <dbReference type="Proteomes" id="UP001197214"/>
    </source>
</evidence>
<protein>
    <submittedName>
        <fullName evidence="3">Class II aldolase/adducin family protein</fullName>
    </submittedName>
</protein>
<dbReference type="SMART" id="SM01007">
    <property type="entry name" value="Aldolase_II"/>
    <property type="match status" value="1"/>
</dbReference>
<organism evidence="3 4">
    <name type="scientific">Stakelama flava</name>
    <dbReference type="NCBI Taxonomy" id="2860338"/>
    <lineage>
        <taxon>Bacteria</taxon>
        <taxon>Pseudomonadati</taxon>
        <taxon>Pseudomonadota</taxon>
        <taxon>Alphaproteobacteria</taxon>
        <taxon>Sphingomonadales</taxon>
        <taxon>Sphingomonadaceae</taxon>
        <taxon>Stakelama</taxon>
    </lineage>
</organism>
<dbReference type="NCBIfam" id="NF005451">
    <property type="entry name" value="PRK07044.1"/>
    <property type="match status" value="1"/>
</dbReference>
<evidence type="ECO:0000313" key="3">
    <source>
        <dbReference type="EMBL" id="MBW4331581.1"/>
    </source>
</evidence>
<evidence type="ECO:0000259" key="2">
    <source>
        <dbReference type="SMART" id="SM01007"/>
    </source>
</evidence>
<gene>
    <name evidence="3" type="ORF">KY084_11950</name>
</gene>
<sequence length="253" mass="28007">MATAAVQKTGMHEAEWEARQQLAACYRVFDMLGWSEMIYNHITLKVPGEEGAFLINPFGLHFSEVCASNLVKIDIDGNKLDDNPYPVNLAGFTQHSVFHRHLPDAHCIAHTHTTAGMAVSSVEGGLKPINFYACNFAGQIAYHDFEGVTVRTEEGQRLIANLGDRRIMLLRNHGILVMGRTVPEAFIKHWALQRACEIQLATAAMGTPLQVSDDVVAVHQRDLFKAQVPGGPGKADFDAMVRLVDRTDTGWRN</sequence>
<dbReference type="PANTHER" id="PTHR10672:SF3">
    <property type="entry name" value="PROTEIN HU-LI TAI SHAO"/>
    <property type="match status" value="1"/>
</dbReference>
<dbReference type="Pfam" id="PF00596">
    <property type="entry name" value="Aldolase_II"/>
    <property type="match status" value="1"/>
</dbReference>
<dbReference type="Proteomes" id="UP001197214">
    <property type="component" value="Unassembled WGS sequence"/>
</dbReference>
<accession>A0ABS6XN56</accession>
<keyword evidence="4" id="KW-1185">Reference proteome</keyword>
<reference evidence="3 4" key="1">
    <citation type="submission" date="2021-07" db="EMBL/GenBank/DDBJ databases">
        <title>Stakelama flava sp. nov., a novel endophytic bacterium isolated from branch of Kandelia candel.</title>
        <authorList>
            <person name="Tuo L."/>
        </authorList>
    </citation>
    <scope>NUCLEOTIDE SEQUENCE [LARGE SCALE GENOMIC DNA]</scope>
    <source>
        <strain evidence="3 4">CBK3Z-3</strain>
    </source>
</reference>
<dbReference type="InterPro" id="IPR001303">
    <property type="entry name" value="Aldolase_II/adducin_N"/>
</dbReference>
<comment type="similarity">
    <text evidence="1">Belongs to the aldolase class II family.</text>
</comment>
<dbReference type="PANTHER" id="PTHR10672">
    <property type="entry name" value="ADDUCIN"/>
    <property type="match status" value="1"/>
</dbReference>
<dbReference type="InterPro" id="IPR051017">
    <property type="entry name" value="Aldolase-II_Adducin_sf"/>
</dbReference>
<evidence type="ECO:0000256" key="1">
    <source>
        <dbReference type="ARBA" id="ARBA00037961"/>
    </source>
</evidence>
<name>A0ABS6XN56_9SPHN</name>
<dbReference type="RefSeq" id="WP_219238710.1">
    <property type="nucleotide sequence ID" value="NZ_JAHWZX010000011.1"/>
</dbReference>
<proteinExistence type="inferred from homology"/>
<comment type="caution">
    <text evidence="3">The sequence shown here is derived from an EMBL/GenBank/DDBJ whole genome shotgun (WGS) entry which is preliminary data.</text>
</comment>
<dbReference type="EMBL" id="JAHWZX010000011">
    <property type="protein sequence ID" value="MBW4331581.1"/>
    <property type="molecule type" value="Genomic_DNA"/>
</dbReference>
<feature type="domain" description="Class II aldolase/adducin N-terminal" evidence="2">
    <location>
        <begin position="20"/>
        <end position="200"/>
    </location>
</feature>